<comment type="caution">
    <text evidence="1">The sequence shown here is derived from an EMBL/GenBank/DDBJ whole genome shotgun (WGS) entry which is preliminary data.</text>
</comment>
<accession>A0AAV4RPZ8</accession>
<sequence>MEKCSSYLRAMEFEIEIENRAIRLSSRLQHSAPRVIFRKCLKQKHTLRNAMRRKKRRWANDDELAAVKRNRVVFIITEPFSGDIGINELGKEVLRIIPGQTQPTQNND</sequence>
<name>A0AAV4RPZ8_9ARAC</name>
<dbReference type="EMBL" id="BPLQ01006477">
    <property type="protein sequence ID" value="GIY22764.1"/>
    <property type="molecule type" value="Genomic_DNA"/>
</dbReference>
<evidence type="ECO:0000313" key="1">
    <source>
        <dbReference type="EMBL" id="GIY22764.1"/>
    </source>
</evidence>
<keyword evidence="2" id="KW-1185">Reference proteome</keyword>
<protein>
    <submittedName>
        <fullName evidence="1">Uncharacterized protein</fullName>
    </submittedName>
</protein>
<evidence type="ECO:0000313" key="2">
    <source>
        <dbReference type="Proteomes" id="UP001054837"/>
    </source>
</evidence>
<reference evidence="1 2" key="1">
    <citation type="submission" date="2021-06" db="EMBL/GenBank/DDBJ databases">
        <title>Caerostris darwini draft genome.</title>
        <authorList>
            <person name="Kono N."/>
            <person name="Arakawa K."/>
        </authorList>
    </citation>
    <scope>NUCLEOTIDE SEQUENCE [LARGE SCALE GENOMIC DNA]</scope>
</reference>
<proteinExistence type="predicted"/>
<dbReference type="AlphaFoldDB" id="A0AAV4RPZ8"/>
<gene>
    <name evidence="1" type="ORF">CDAR_518291</name>
</gene>
<dbReference type="Proteomes" id="UP001054837">
    <property type="component" value="Unassembled WGS sequence"/>
</dbReference>
<organism evidence="1 2">
    <name type="scientific">Caerostris darwini</name>
    <dbReference type="NCBI Taxonomy" id="1538125"/>
    <lineage>
        <taxon>Eukaryota</taxon>
        <taxon>Metazoa</taxon>
        <taxon>Ecdysozoa</taxon>
        <taxon>Arthropoda</taxon>
        <taxon>Chelicerata</taxon>
        <taxon>Arachnida</taxon>
        <taxon>Araneae</taxon>
        <taxon>Araneomorphae</taxon>
        <taxon>Entelegynae</taxon>
        <taxon>Araneoidea</taxon>
        <taxon>Araneidae</taxon>
        <taxon>Caerostris</taxon>
    </lineage>
</organism>